<dbReference type="SUPFAM" id="SSF48208">
    <property type="entry name" value="Six-hairpin glycosidases"/>
    <property type="match status" value="1"/>
</dbReference>
<protein>
    <submittedName>
        <fullName evidence="1">Uncharacterized protein</fullName>
    </submittedName>
</protein>
<sequence>MWKINDDGAVHALGNGRFLVYGRGNDWVEVYGPPYSSPSLLQGKWTLADGTSPQYASMRVDGTNRWLHRYLSGEGVEAAVAEAFVAQDLPVYLCKLQANVPLRLELSLGEGYECFPGNDSFTAEDTSLRSILVNAPDTARIYRYPMGVETFLAVLCWGQEADIKIVQGKVSLSIPAGESYVVLIGGPTYPETEHHARMLLDKGYERLKAEAEEADRRLVSRIIPLAYGEHIGEEMRQRVDWLSESVAFLIAAQQSEDGGIMAGHNYALAYVRDQYGASRGLLSLGLYEEAKRNLAFRFGKWTRLGGIRNAESMGHDRARHVHENDDVEITAYTIVQAFDYGRATGDWAFVESIFPMLDHCWSVQLPHLHDGMLPFNGDETYVAGGFLPRSSLLDGSMEATLLFLEAGRRLLPFAESRKLWNEEQIASCKYILDRTEASFRRNFYRDGRFVANAPQRALTAELPSYRYGVCESCNLRGNHVLKWTGRTDNGRYVCPACRSMEPALEAVEPRVITVQSAGLLPGFLHSGVLTVEDKGEDVRRAYGIFEKYGYLPTVPGSTYFVGYDESLLLYGLTELGYPGAQAVMEHVVGIADSTDAWVEYYDAGRPFNTRSRPWESGMNIAAVRRYAAVSQTGERNHD</sequence>
<gene>
    <name evidence="1" type="ORF">QJS35_10320</name>
</gene>
<proteinExistence type="predicted"/>
<comment type="caution">
    <text evidence="1">The sequence shown here is derived from an EMBL/GenBank/DDBJ whole genome shotgun (WGS) entry which is preliminary data.</text>
</comment>
<name>A0ABV1KS62_9BACL</name>
<dbReference type="RefSeq" id="WP_232185505.1">
    <property type="nucleotide sequence ID" value="NZ_JAIOAP010000005.1"/>
</dbReference>
<dbReference type="EMBL" id="JASKHM010000005">
    <property type="protein sequence ID" value="MEQ4482791.1"/>
    <property type="molecule type" value="Genomic_DNA"/>
</dbReference>
<dbReference type="Proteomes" id="UP001493487">
    <property type="component" value="Unassembled WGS sequence"/>
</dbReference>
<evidence type="ECO:0000313" key="2">
    <source>
        <dbReference type="Proteomes" id="UP001493487"/>
    </source>
</evidence>
<accession>A0ABV1KS62</accession>
<reference evidence="1 2" key="1">
    <citation type="journal article" date="2023" name="Genome Announc.">
        <title>Pan-Genome Analyses of the Genus Cohnella and Proposal of the Novel Species Cohnella silvisoli sp. nov., Isolated from Forest Soil.</title>
        <authorList>
            <person name="Wang C."/>
            <person name="Mao L."/>
            <person name="Bao G."/>
            <person name="Zhu H."/>
        </authorList>
    </citation>
    <scope>NUCLEOTIDE SEQUENCE [LARGE SCALE GENOMIC DNA]</scope>
    <source>
        <strain evidence="1 2">NL03-T5-1</strain>
    </source>
</reference>
<organism evidence="1 2">
    <name type="scientific">Cohnella silvisoli</name>
    <dbReference type="NCBI Taxonomy" id="2873699"/>
    <lineage>
        <taxon>Bacteria</taxon>
        <taxon>Bacillati</taxon>
        <taxon>Bacillota</taxon>
        <taxon>Bacilli</taxon>
        <taxon>Bacillales</taxon>
        <taxon>Paenibacillaceae</taxon>
        <taxon>Cohnella</taxon>
    </lineage>
</organism>
<evidence type="ECO:0000313" key="1">
    <source>
        <dbReference type="EMBL" id="MEQ4482791.1"/>
    </source>
</evidence>
<keyword evidence="2" id="KW-1185">Reference proteome</keyword>
<dbReference type="InterPro" id="IPR008928">
    <property type="entry name" value="6-hairpin_glycosidase_sf"/>
</dbReference>